<evidence type="ECO:0000256" key="1">
    <source>
        <dbReference type="SAM" id="MobiDB-lite"/>
    </source>
</evidence>
<gene>
    <name evidence="2" type="ORF">HaLaN_19795</name>
</gene>
<proteinExistence type="predicted"/>
<sequence>MQAGSEATTNLEQVYVILFGVGERESEGIYSLRAFGEEGLPQETIIVFESQEDASRLEPQGSLLIPPDFNVGVTDWERSMRLRDGRWAVLEAEPERGAAASSRGPQVTTTTTASAQPRHTLGLA</sequence>
<reference evidence="2 3" key="1">
    <citation type="submission" date="2020-02" db="EMBL/GenBank/DDBJ databases">
        <title>Draft genome sequence of Haematococcus lacustris strain NIES-144.</title>
        <authorList>
            <person name="Morimoto D."/>
            <person name="Nakagawa S."/>
            <person name="Yoshida T."/>
            <person name="Sawayama S."/>
        </authorList>
    </citation>
    <scope>NUCLEOTIDE SEQUENCE [LARGE SCALE GENOMIC DNA]</scope>
    <source>
        <strain evidence="2 3">NIES-144</strain>
    </source>
</reference>
<protein>
    <submittedName>
        <fullName evidence="2">Uncharacterized protein</fullName>
    </submittedName>
</protein>
<keyword evidence="3" id="KW-1185">Reference proteome</keyword>
<evidence type="ECO:0000313" key="2">
    <source>
        <dbReference type="EMBL" id="GFH22343.1"/>
    </source>
</evidence>
<dbReference type="Pfam" id="PF11360">
    <property type="entry name" value="DUF3110"/>
    <property type="match status" value="1"/>
</dbReference>
<feature type="non-terminal residue" evidence="2">
    <location>
        <position position="124"/>
    </location>
</feature>
<name>A0A699ZIE6_HAELA</name>
<dbReference type="EMBL" id="BLLF01002019">
    <property type="protein sequence ID" value="GFH22343.1"/>
    <property type="molecule type" value="Genomic_DNA"/>
</dbReference>
<comment type="caution">
    <text evidence="2">The sequence shown here is derived from an EMBL/GenBank/DDBJ whole genome shotgun (WGS) entry which is preliminary data.</text>
</comment>
<dbReference type="AlphaFoldDB" id="A0A699ZIE6"/>
<dbReference type="InterPro" id="IPR021503">
    <property type="entry name" value="DUF3110"/>
</dbReference>
<organism evidence="2 3">
    <name type="scientific">Haematococcus lacustris</name>
    <name type="common">Green alga</name>
    <name type="synonym">Haematococcus pluvialis</name>
    <dbReference type="NCBI Taxonomy" id="44745"/>
    <lineage>
        <taxon>Eukaryota</taxon>
        <taxon>Viridiplantae</taxon>
        <taxon>Chlorophyta</taxon>
        <taxon>core chlorophytes</taxon>
        <taxon>Chlorophyceae</taxon>
        <taxon>CS clade</taxon>
        <taxon>Chlamydomonadales</taxon>
        <taxon>Haematococcaceae</taxon>
        <taxon>Haematococcus</taxon>
    </lineage>
</organism>
<evidence type="ECO:0000313" key="3">
    <source>
        <dbReference type="Proteomes" id="UP000485058"/>
    </source>
</evidence>
<dbReference type="Proteomes" id="UP000485058">
    <property type="component" value="Unassembled WGS sequence"/>
</dbReference>
<accession>A0A699ZIE6</accession>
<feature type="non-terminal residue" evidence="2">
    <location>
        <position position="1"/>
    </location>
</feature>
<feature type="region of interest" description="Disordered" evidence="1">
    <location>
        <begin position="94"/>
        <end position="124"/>
    </location>
</feature>
<feature type="compositionally biased region" description="Polar residues" evidence="1">
    <location>
        <begin position="103"/>
        <end position="117"/>
    </location>
</feature>